<organism evidence="8 9">
    <name type="scientific">Candidatus Dojkabacteria bacterium</name>
    <dbReference type="NCBI Taxonomy" id="2099670"/>
    <lineage>
        <taxon>Bacteria</taxon>
        <taxon>Candidatus Dojkabacteria</taxon>
    </lineage>
</organism>
<evidence type="ECO:0000259" key="7">
    <source>
        <dbReference type="Pfam" id="PF02463"/>
    </source>
</evidence>
<dbReference type="EMBL" id="JAGQLM010000019">
    <property type="protein sequence ID" value="MCA9374780.1"/>
    <property type="molecule type" value="Genomic_DNA"/>
</dbReference>
<name>A0A955KW59_9BACT</name>
<dbReference type="GO" id="GO:0005524">
    <property type="term" value="F:ATP binding"/>
    <property type="evidence" value="ECO:0007669"/>
    <property type="project" value="UniProtKB-UniRule"/>
</dbReference>
<dbReference type="InterPro" id="IPR001238">
    <property type="entry name" value="DNA-binding_RecF"/>
</dbReference>
<dbReference type="Gene3D" id="1.20.1050.90">
    <property type="entry name" value="RecF/RecN/SMC, N-terminal domain"/>
    <property type="match status" value="1"/>
</dbReference>
<sequence length="362" mass="42324">MIKSIKLQNFRQFEKLELDLDSMLTIILAKNTKGKSTILEAIHFVTNQNSPFTSDHSHLFRKEQEKENSYFRIDLGVQQDKETETYGIYQDNRKRSFSRNGSKTTKRKFTENLASNIFSPEQIEILMISPQQRRDFLDHLLSRYDLDFPEDLKRLRRALKQRNSYLKKLSKIFYETSEVRANDQQLLYWTKVFAEGCIKISKTRKDFIQKLTTSEMRIEYEPSMAFNELEEMAVDEDLIKLANEKILSSVKRDIATGYTHIGPHRDDWSIQTDKDIRIQGSRGEKRMAIGRLIFIFQDLLSDKVGFRPTLLLDDISSELDKENTGKILNESVLKGNQVIITTISLEGFPKNFLKDAKIIELE</sequence>
<dbReference type="GO" id="GO:0000731">
    <property type="term" value="P:DNA synthesis involved in DNA repair"/>
    <property type="evidence" value="ECO:0007669"/>
    <property type="project" value="TreeGrafter"/>
</dbReference>
<keyword evidence="5 6" id="KW-0238">DNA-binding</keyword>
<evidence type="ECO:0000313" key="8">
    <source>
        <dbReference type="EMBL" id="MCA9374780.1"/>
    </source>
</evidence>
<dbReference type="HAMAP" id="MF_00365">
    <property type="entry name" value="RecF"/>
    <property type="match status" value="1"/>
</dbReference>
<dbReference type="AlphaFoldDB" id="A0A955KW59"/>
<proteinExistence type="inferred from homology"/>
<evidence type="ECO:0000256" key="1">
    <source>
        <dbReference type="ARBA" id="ARBA00022490"/>
    </source>
</evidence>
<evidence type="ECO:0000256" key="3">
    <source>
        <dbReference type="ARBA" id="ARBA00022741"/>
    </source>
</evidence>
<keyword evidence="2 6" id="KW-0235">DNA replication</keyword>
<keyword evidence="6" id="KW-0227">DNA damage</keyword>
<evidence type="ECO:0000313" key="9">
    <source>
        <dbReference type="Proteomes" id="UP000748332"/>
    </source>
</evidence>
<evidence type="ECO:0000256" key="4">
    <source>
        <dbReference type="ARBA" id="ARBA00022840"/>
    </source>
</evidence>
<evidence type="ECO:0000256" key="2">
    <source>
        <dbReference type="ARBA" id="ARBA00022705"/>
    </source>
</evidence>
<evidence type="ECO:0000256" key="5">
    <source>
        <dbReference type="ARBA" id="ARBA00023125"/>
    </source>
</evidence>
<comment type="caution">
    <text evidence="8">The sequence shown here is derived from an EMBL/GenBank/DDBJ whole genome shotgun (WGS) entry which is preliminary data.</text>
</comment>
<reference evidence="8" key="2">
    <citation type="journal article" date="2021" name="Microbiome">
        <title>Successional dynamics and alternative stable states in a saline activated sludge microbial community over 9 years.</title>
        <authorList>
            <person name="Wang Y."/>
            <person name="Ye J."/>
            <person name="Ju F."/>
            <person name="Liu L."/>
            <person name="Boyd J.A."/>
            <person name="Deng Y."/>
            <person name="Parks D.H."/>
            <person name="Jiang X."/>
            <person name="Yin X."/>
            <person name="Woodcroft B.J."/>
            <person name="Tyson G.W."/>
            <person name="Hugenholtz P."/>
            <person name="Polz M.F."/>
            <person name="Zhang T."/>
        </authorList>
    </citation>
    <scope>NUCLEOTIDE SEQUENCE</scope>
    <source>
        <strain evidence="8">HKST-UBA16</strain>
    </source>
</reference>
<dbReference type="Proteomes" id="UP000748332">
    <property type="component" value="Unassembled WGS sequence"/>
</dbReference>
<dbReference type="GO" id="GO:0006260">
    <property type="term" value="P:DNA replication"/>
    <property type="evidence" value="ECO:0007669"/>
    <property type="project" value="UniProtKB-UniRule"/>
</dbReference>
<dbReference type="GO" id="GO:0009432">
    <property type="term" value="P:SOS response"/>
    <property type="evidence" value="ECO:0007669"/>
    <property type="project" value="UniProtKB-UniRule"/>
</dbReference>
<dbReference type="InterPro" id="IPR042174">
    <property type="entry name" value="RecF_2"/>
</dbReference>
<dbReference type="InterPro" id="IPR027417">
    <property type="entry name" value="P-loop_NTPase"/>
</dbReference>
<comment type="similarity">
    <text evidence="6">Belongs to the RecF family.</text>
</comment>
<keyword evidence="4 6" id="KW-0067">ATP-binding</keyword>
<dbReference type="SUPFAM" id="SSF52540">
    <property type="entry name" value="P-loop containing nucleoside triphosphate hydrolases"/>
    <property type="match status" value="1"/>
</dbReference>
<comment type="caution">
    <text evidence="6">Lacks conserved residue(s) required for the propagation of feature annotation.</text>
</comment>
<keyword evidence="6" id="KW-0234">DNA repair</keyword>
<keyword evidence="6" id="KW-0742">SOS response</keyword>
<evidence type="ECO:0000256" key="6">
    <source>
        <dbReference type="HAMAP-Rule" id="MF_00365"/>
    </source>
</evidence>
<dbReference type="PANTHER" id="PTHR32182:SF0">
    <property type="entry name" value="DNA REPLICATION AND REPAIR PROTEIN RECF"/>
    <property type="match status" value="1"/>
</dbReference>
<feature type="domain" description="RecF/RecN/SMC N-terminal" evidence="7">
    <location>
        <begin position="1"/>
        <end position="345"/>
    </location>
</feature>
<reference evidence="8" key="1">
    <citation type="submission" date="2020-04" db="EMBL/GenBank/DDBJ databases">
        <authorList>
            <person name="Zhang T."/>
        </authorList>
    </citation>
    <scope>NUCLEOTIDE SEQUENCE</scope>
    <source>
        <strain evidence="8">HKST-UBA16</strain>
    </source>
</reference>
<dbReference type="PANTHER" id="PTHR32182">
    <property type="entry name" value="DNA REPLICATION AND REPAIR PROTEIN RECF"/>
    <property type="match status" value="1"/>
</dbReference>
<dbReference type="Pfam" id="PF02463">
    <property type="entry name" value="SMC_N"/>
    <property type="match status" value="1"/>
</dbReference>
<dbReference type="Gene3D" id="3.40.50.300">
    <property type="entry name" value="P-loop containing nucleotide triphosphate hydrolases"/>
    <property type="match status" value="1"/>
</dbReference>
<protein>
    <recommendedName>
        <fullName evidence="6">DNA replication and repair protein RecF</fullName>
    </recommendedName>
</protein>
<comment type="function">
    <text evidence="6">The RecF protein is involved in DNA metabolism; it is required for DNA replication and normal SOS inducibility. RecF binds preferentially to single-stranded, linear DNA. It also seems to bind ATP.</text>
</comment>
<gene>
    <name evidence="6" type="primary">recF</name>
    <name evidence="8" type="ORF">KC622_00455</name>
</gene>
<comment type="subcellular location">
    <subcellularLocation>
        <location evidence="6">Cytoplasm</location>
    </subcellularLocation>
</comment>
<accession>A0A955KW59</accession>
<dbReference type="InterPro" id="IPR003395">
    <property type="entry name" value="RecF/RecN/SMC_N"/>
</dbReference>
<keyword evidence="1 6" id="KW-0963">Cytoplasm</keyword>
<keyword evidence="3 6" id="KW-0547">Nucleotide-binding</keyword>
<dbReference type="GO" id="GO:0006302">
    <property type="term" value="P:double-strand break repair"/>
    <property type="evidence" value="ECO:0007669"/>
    <property type="project" value="TreeGrafter"/>
</dbReference>
<dbReference type="GO" id="GO:0003697">
    <property type="term" value="F:single-stranded DNA binding"/>
    <property type="evidence" value="ECO:0007669"/>
    <property type="project" value="UniProtKB-UniRule"/>
</dbReference>
<dbReference type="NCBIfam" id="TIGR00611">
    <property type="entry name" value="recf"/>
    <property type="match status" value="1"/>
</dbReference>
<dbReference type="GO" id="GO:0005737">
    <property type="term" value="C:cytoplasm"/>
    <property type="evidence" value="ECO:0007669"/>
    <property type="project" value="UniProtKB-SubCell"/>
</dbReference>